<dbReference type="EMBL" id="BSNJ01000003">
    <property type="protein sequence ID" value="GLQ20745.1"/>
    <property type="molecule type" value="Genomic_DNA"/>
</dbReference>
<feature type="domain" description="Tyr recombinase" evidence="10">
    <location>
        <begin position="101"/>
        <end position="292"/>
    </location>
</feature>
<reference evidence="12" key="1">
    <citation type="journal article" date="2014" name="Int. J. Syst. Evol. Microbiol.">
        <title>Complete genome of a new Firmicutes species belonging to the dominant human colonic microbiota ('Ruminococcus bicirculans') reveals two chromosomes and a selective capacity to utilize plant glucans.</title>
        <authorList>
            <consortium name="NISC Comparative Sequencing Program"/>
            <person name="Wegmann U."/>
            <person name="Louis P."/>
            <person name="Goesmann A."/>
            <person name="Henrissat B."/>
            <person name="Duncan S.H."/>
            <person name="Flint H.J."/>
        </authorList>
    </citation>
    <scope>NUCLEOTIDE SEQUENCE</scope>
    <source>
        <strain evidence="12">NBRC 108216</strain>
    </source>
</reference>
<evidence type="ECO:0000256" key="9">
    <source>
        <dbReference type="HAMAP-Rule" id="MF_01808"/>
    </source>
</evidence>
<dbReference type="Pfam" id="PF02899">
    <property type="entry name" value="Phage_int_SAM_1"/>
    <property type="match status" value="1"/>
</dbReference>
<dbReference type="InterPro" id="IPR023009">
    <property type="entry name" value="Tyrosine_recombinase_XerC/XerD"/>
</dbReference>
<evidence type="ECO:0000256" key="1">
    <source>
        <dbReference type="ARBA" id="ARBA00004496"/>
    </source>
</evidence>
<dbReference type="HAMAP" id="MF_01808">
    <property type="entry name" value="Recomb_XerC_XerD"/>
    <property type="match status" value="1"/>
</dbReference>
<dbReference type="InterPro" id="IPR002104">
    <property type="entry name" value="Integrase_catalytic"/>
</dbReference>
<dbReference type="InterPro" id="IPR044068">
    <property type="entry name" value="CB"/>
</dbReference>
<dbReference type="InterPro" id="IPR004107">
    <property type="entry name" value="Integrase_SAM-like_N"/>
</dbReference>
<comment type="similarity">
    <text evidence="9">Belongs to the 'phage' integrase family. XerC subfamily.</text>
</comment>
<dbReference type="PROSITE" id="PS51900">
    <property type="entry name" value="CB"/>
    <property type="match status" value="1"/>
</dbReference>
<dbReference type="InterPro" id="IPR013762">
    <property type="entry name" value="Integrase-like_cat_sf"/>
</dbReference>
<evidence type="ECO:0000256" key="7">
    <source>
        <dbReference type="ARBA" id="ARBA00023172"/>
    </source>
</evidence>
<feature type="domain" description="Core-binding (CB)" evidence="11">
    <location>
        <begin position="1"/>
        <end position="80"/>
    </location>
</feature>
<evidence type="ECO:0000256" key="3">
    <source>
        <dbReference type="ARBA" id="ARBA00022618"/>
    </source>
</evidence>
<dbReference type="SUPFAM" id="SSF56349">
    <property type="entry name" value="DNA breaking-rejoining enzymes"/>
    <property type="match status" value="1"/>
</dbReference>
<dbReference type="RefSeq" id="WP_284371571.1">
    <property type="nucleotide sequence ID" value="NZ_BSNJ01000003.1"/>
</dbReference>
<feature type="active site" evidence="9">
    <location>
        <position position="270"/>
    </location>
</feature>
<organism evidence="12 13">
    <name type="scientific">Algimonas porphyrae</name>
    <dbReference type="NCBI Taxonomy" id="1128113"/>
    <lineage>
        <taxon>Bacteria</taxon>
        <taxon>Pseudomonadati</taxon>
        <taxon>Pseudomonadota</taxon>
        <taxon>Alphaproteobacteria</taxon>
        <taxon>Maricaulales</taxon>
        <taxon>Robiginitomaculaceae</taxon>
        <taxon>Algimonas</taxon>
    </lineage>
</organism>
<feature type="active site" evidence="9">
    <location>
        <position position="166"/>
    </location>
</feature>
<dbReference type="Gene3D" id="1.10.150.130">
    <property type="match status" value="1"/>
</dbReference>
<comment type="function">
    <text evidence="9">Site-specific tyrosine recombinase, which acts by catalyzing the cutting and rejoining of the recombining DNA molecules. The XerC-XerD complex is essential to convert dimers of the bacterial chromosome into monomers to permit their segregation at cell division. It also contributes to the segregational stability of plasmids.</text>
</comment>
<evidence type="ECO:0000256" key="4">
    <source>
        <dbReference type="ARBA" id="ARBA00022829"/>
    </source>
</evidence>
<keyword evidence="3 9" id="KW-0132">Cell division</keyword>
<feature type="active site" evidence="9">
    <location>
        <position position="247"/>
    </location>
</feature>
<dbReference type="InterPro" id="IPR011010">
    <property type="entry name" value="DNA_brk_join_enz"/>
</dbReference>
<feature type="active site" description="O-(3'-phospho-DNA)-tyrosine intermediate" evidence="9">
    <location>
        <position position="279"/>
    </location>
</feature>
<evidence type="ECO:0000256" key="2">
    <source>
        <dbReference type="ARBA" id="ARBA00022490"/>
    </source>
</evidence>
<sequence length="304" mass="32624">MSIDSFLEMMSAERGAAPNTLAAYGRDLRDWQAALNPRTLTDASTGHLEGVLSVWARAGLGASTAARKLSALKQYCLFAQTEGLRQDNPAHRLRAPKAPKPLPKGMSQSDVDALLTQAASDMSAKGLRMQAMLEILYAGGLRVSELVSLTLSQVQRRDGCLLIRGKGGRERLVPLTPPAIGAIEAWKSVRVKTLPKGVDAAQRAKPYLFPGAAKSGHLTREAFAKALKDLARDAGLQPSRISPHVLRHAFATHLLEGGADLRAVQTLLGHADISTTQIYTHVLDARMKALLEAAHPLATRPKTG</sequence>
<dbReference type="InterPro" id="IPR050090">
    <property type="entry name" value="Tyrosine_recombinase_XerCD"/>
</dbReference>
<evidence type="ECO:0000259" key="11">
    <source>
        <dbReference type="PROSITE" id="PS51900"/>
    </source>
</evidence>
<protein>
    <recommendedName>
        <fullName evidence="9">Tyrosine recombinase XerC</fullName>
    </recommendedName>
</protein>
<proteinExistence type="inferred from homology"/>
<evidence type="ECO:0000256" key="5">
    <source>
        <dbReference type="ARBA" id="ARBA00022908"/>
    </source>
</evidence>
<dbReference type="PANTHER" id="PTHR30349">
    <property type="entry name" value="PHAGE INTEGRASE-RELATED"/>
    <property type="match status" value="1"/>
</dbReference>
<evidence type="ECO:0000313" key="12">
    <source>
        <dbReference type="EMBL" id="GLQ20745.1"/>
    </source>
</evidence>
<dbReference type="PROSITE" id="PS51898">
    <property type="entry name" value="TYR_RECOMBINASE"/>
    <property type="match status" value="1"/>
</dbReference>
<keyword evidence="6 9" id="KW-0238">DNA-binding</keyword>
<evidence type="ECO:0000256" key="6">
    <source>
        <dbReference type="ARBA" id="ARBA00023125"/>
    </source>
</evidence>
<gene>
    <name evidence="12" type="primary">xerC_1</name>
    <name evidence="9" type="synonym">xerC</name>
    <name evidence="12" type="ORF">GCM10007854_17000</name>
</gene>
<name>A0ABQ5UZP0_9PROT</name>
<dbReference type="Gene3D" id="1.10.443.10">
    <property type="entry name" value="Intergrase catalytic core"/>
    <property type="match status" value="1"/>
</dbReference>
<dbReference type="CDD" id="cd00798">
    <property type="entry name" value="INT_XerDC_C"/>
    <property type="match status" value="1"/>
</dbReference>
<evidence type="ECO:0000313" key="13">
    <source>
        <dbReference type="Proteomes" id="UP001161390"/>
    </source>
</evidence>
<dbReference type="InterPro" id="IPR010998">
    <property type="entry name" value="Integrase_recombinase_N"/>
</dbReference>
<comment type="subunit">
    <text evidence="9">Forms a cyclic heterotetrameric complex composed of two molecules of XerC and two molecules of XerD.</text>
</comment>
<reference evidence="12" key="2">
    <citation type="submission" date="2023-01" db="EMBL/GenBank/DDBJ databases">
        <title>Draft genome sequence of Algimonas porphyrae strain NBRC 108216.</title>
        <authorList>
            <person name="Sun Q."/>
            <person name="Mori K."/>
        </authorList>
    </citation>
    <scope>NUCLEOTIDE SEQUENCE</scope>
    <source>
        <strain evidence="12">NBRC 108216</strain>
    </source>
</reference>
<keyword evidence="4 9" id="KW-0159">Chromosome partition</keyword>
<dbReference type="Pfam" id="PF00589">
    <property type="entry name" value="Phage_integrase"/>
    <property type="match status" value="1"/>
</dbReference>
<evidence type="ECO:0000256" key="8">
    <source>
        <dbReference type="ARBA" id="ARBA00023306"/>
    </source>
</evidence>
<keyword evidence="2 9" id="KW-0963">Cytoplasm</keyword>
<feature type="active site" evidence="9">
    <location>
        <position position="142"/>
    </location>
</feature>
<keyword evidence="5 9" id="KW-0229">DNA integration</keyword>
<dbReference type="Proteomes" id="UP001161390">
    <property type="component" value="Unassembled WGS sequence"/>
</dbReference>
<feature type="active site" evidence="9">
    <location>
        <position position="244"/>
    </location>
</feature>
<dbReference type="PANTHER" id="PTHR30349:SF90">
    <property type="entry name" value="TYROSINE RECOMBINASE XERD"/>
    <property type="match status" value="1"/>
</dbReference>
<comment type="subcellular location">
    <subcellularLocation>
        <location evidence="1 9">Cytoplasm</location>
    </subcellularLocation>
</comment>
<keyword evidence="7 9" id="KW-0233">DNA recombination</keyword>
<dbReference type="NCBIfam" id="NF001399">
    <property type="entry name" value="PRK00283.1"/>
    <property type="match status" value="1"/>
</dbReference>
<accession>A0ABQ5UZP0</accession>
<comment type="caution">
    <text evidence="12">The sequence shown here is derived from an EMBL/GenBank/DDBJ whole genome shotgun (WGS) entry which is preliminary data.</text>
</comment>
<keyword evidence="13" id="KW-1185">Reference proteome</keyword>
<keyword evidence="8 9" id="KW-0131">Cell cycle</keyword>
<evidence type="ECO:0000259" key="10">
    <source>
        <dbReference type="PROSITE" id="PS51898"/>
    </source>
</evidence>